<evidence type="ECO:0000259" key="11">
    <source>
        <dbReference type="PROSITE" id="PS51746"/>
    </source>
</evidence>
<dbReference type="GO" id="GO:0046872">
    <property type="term" value="F:metal ion binding"/>
    <property type="evidence" value="ECO:0007669"/>
    <property type="project" value="UniProtKB-KW"/>
</dbReference>
<evidence type="ECO:0000256" key="7">
    <source>
        <dbReference type="ARBA" id="ARBA00022912"/>
    </source>
</evidence>
<dbReference type="PANTHER" id="PTHR13832:SF667">
    <property type="entry name" value="PROTEIN PHOSPHATASE 2C 14-RELATED"/>
    <property type="match status" value="1"/>
</dbReference>
<gene>
    <name evidence="12" type="ORF">SLEP1_g32801</name>
</gene>
<reference evidence="12 13" key="1">
    <citation type="journal article" date="2021" name="Commun. Biol.">
        <title>The genome of Shorea leprosula (Dipterocarpaceae) highlights the ecological relevance of drought in aseasonal tropical rainforests.</title>
        <authorList>
            <person name="Ng K.K.S."/>
            <person name="Kobayashi M.J."/>
            <person name="Fawcett J.A."/>
            <person name="Hatakeyama M."/>
            <person name="Paape T."/>
            <person name="Ng C.H."/>
            <person name="Ang C.C."/>
            <person name="Tnah L.H."/>
            <person name="Lee C.T."/>
            <person name="Nishiyama T."/>
            <person name="Sese J."/>
            <person name="O'Brien M.J."/>
            <person name="Copetti D."/>
            <person name="Mohd Noor M.I."/>
            <person name="Ong R.C."/>
            <person name="Putra M."/>
            <person name="Sireger I.Z."/>
            <person name="Indrioko S."/>
            <person name="Kosugi Y."/>
            <person name="Izuno A."/>
            <person name="Isagi Y."/>
            <person name="Lee S.L."/>
            <person name="Shimizu K.K."/>
        </authorList>
    </citation>
    <scope>NUCLEOTIDE SEQUENCE [LARGE SCALE GENOMIC DNA]</scope>
    <source>
        <strain evidence="12">214</strain>
    </source>
</reference>
<dbReference type="InterPro" id="IPR015655">
    <property type="entry name" value="PP2C"/>
</dbReference>
<feature type="domain" description="PPM-type phosphatase" evidence="11">
    <location>
        <begin position="55"/>
        <end position="410"/>
    </location>
</feature>
<proteinExistence type="inferred from homology"/>
<evidence type="ECO:0000256" key="10">
    <source>
        <dbReference type="SAM" id="MobiDB-lite"/>
    </source>
</evidence>
<comment type="cofactor">
    <cofactor evidence="2">
        <name>Mg(2+)</name>
        <dbReference type="ChEBI" id="CHEBI:18420"/>
    </cofactor>
</comment>
<dbReference type="EMBL" id="BPVZ01000061">
    <property type="protein sequence ID" value="GKV23009.1"/>
    <property type="molecule type" value="Genomic_DNA"/>
</dbReference>
<name>A0AAV5KEL6_9ROSI</name>
<dbReference type="AlphaFoldDB" id="A0AAV5KEL6"/>
<keyword evidence="6" id="KW-0460">Magnesium</keyword>
<feature type="compositionally biased region" description="Basic and acidic residues" evidence="10">
    <location>
        <begin position="363"/>
        <end position="377"/>
    </location>
</feature>
<keyword evidence="8" id="KW-0464">Manganese</keyword>
<sequence length="417" mass="46107">MEEKKLIVEASSSSLKRKRPPKIQIPDILREIQAEELAFRDSTPKNDAVCFSGGGVGISAVKGKKKFMEDTHKIVSCSQGNSNKAFFGVYDGHGGRKAVDFVAENLHNNIFELLKNCAGNEEKEEAVKAGYLKTDEEFLKQDSAGGACCVTALIEGQDIVVANVGDCRAVLCRGGVAEALTTDHKPEKEDERNRIENKGGYVLMHRGAWRVHGILSISRSIGDAHMKNWIPAEPDTKILQMTQDMEFLVLASDGLWEKVGNQEAVDTVTNLLEEKKLATGDFVKDNHDEYGCLNVNVSVNGSPSSKLRRVSLVKKQREITTLQSPRYKNTINNWKDKEDDIYCENGSPPSKLRKVSLTKRVSMKSEKSTQENADKKGTPSAWLSAACKELMNLALSRGSLDDITVMVIDLNHFRCSS</sequence>
<evidence type="ECO:0000256" key="2">
    <source>
        <dbReference type="ARBA" id="ARBA00001946"/>
    </source>
</evidence>
<keyword evidence="13" id="KW-1185">Reference proteome</keyword>
<evidence type="ECO:0000313" key="12">
    <source>
        <dbReference type="EMBL" id="GKV23009.1"/>
    </source>
</evidence>
<keyword evidence="7 9" id="KW-0904">Protein phosphatase</keyword>
<dbReference type="SUPFAM" id="SSF81606">
    <property type="entry name" value="PP2C-like"/>
    <property type="match status" value="1"/>
</dbReference>
<evidence type="ECO:0000256" key="6">
    <source>
        <dbReference type="ARBA" id="ARBA00022842"/>
    </source>
</evidence>
<comment type="caution">
    <text evidence="12">The sequence shown here is derived from an EMBL/GenBank/DDBJ whole genome shotgun (WGS) entry which is preliminary data.</text>
</comment>
<evidence type="ECO:0000256" key="3">
    <source>
        <dbReference type="ARBA" id="ARBA00013081"/>
    </source>
</evidence>
<dbReference type="GO" id="GO:0004722">
    <property type="term" value="F:protein serine/threonine phosphatase activity"/>
    <property type="evidence" value="ECO:0007669"/>
    <property type="project" value="UniProtKB-EC"/>
</dbReference>
<dbReference type="InterPro" id="IPR000222">
    <property type="entry name" value="PP2C_BS"/>
</dbReference>
<dbReference type="Gene3D" id="3.60.40.10">
    <property type="entry name" value="PPM-type phosphatase domain"/>
    <property type="match status" value="2"/>
</dbReference>
<dbReference type="InterPro" id="IPR001932">
    <property type="entry name" value="PPM-type_phosphatase-like_dom"/>
</dbReference>
<dbReference type="CDD" id="cd00143">
    <property type="entry name" value="PP2Cc"/>
    <property type="match status" value="1"/>
</dbReference>
<comment type="cofactor">
    <cofactor evidence="1">
        <name>Mn(2+)</name>
        <dbReference type="ChEBI" id="CHEBI:29035"/>
    </cofactor>
</comment>
<protein>
    <recommendedName>
        <fullName evidence="3">protein-serine/threonine phosphatase</fullName>
        <ecNumber evidence="3">3.1.3.16</ecNumber>
    </recommendedName>
</protein>
<dbReference type="PROSITE" id="PS51746">
    <property type="entry name" value="PPM_2"/>
    <property type="match status" value="1"/>
</dbReference>
<evidence type="ECO:0000313" key="13">
    <source>
        <dbReference type="Proteomes" id="UP001054252"/>
    </source>
</evidence>
<dbReference type="InterPro" id="IPR036457">
    <property type="entry name" value="PPM-type-like_dom_sf"/>
</dbReference>
<evidence type="ECO:0000256" key="1">
    <source>
        <dbReference type="ARBA" id="ARBA00001936"/>
    </source>
</evidence>
<organism evidence="12 13">
    <name type="scientific">Rubroshorea leprosula</name>
    <dbReference type="NCBI Taxonomy" id="152421"/>
    <lineage>
        <taxon>Eukaryota</taxon>
        <taxon>Viridiplantae</taxon>
        <taxon>Streptophyta</taxon>
        <taxon>Embryophyta</taxon>
        <taxon>Tracheophyta</taxon>
        <taxon>Spermatophyta</taxon>
        <taxon>Magnoliopsida</taxon>
        <taxon>eudicotyledons</taxon>
        <taxon>Gunneridae</taxon>
        <taxon>Pentapetalae</taxon>
        <taxon>rosids</taxon>
        <taxon>malvids</taxon>
        <taxon>Malvales</taxon>
        <taxon>Dipterocarpaceae</taxon>
        <taxon>Rubroshorea</taxon>
    </lineage>
</organism>
<evidence type="ECO:0000256" key="5">
    <source>
        <dbReference type="ARBA" id="ARBA00022801"/>
    </source>
</evidence>
<dbReference type="PANTHER" id="PTHR13832">
    <property type="entry name" value="PROTEIN PHOSPHATASE 2C"/>
    <property type="match status" value="1"/>
</dbReference>
<dbReference type="SMART" id="SM00332">
    <property type="entry name" value="PP2Cc"/>
    <property type="match status" value="1"/>
</dbReference>
<dbReference type="EC" id="3.1.3.16" evidence="3"/>
<feature type="region of interest" description="Disordered" evidence="10">
    <location>
        <begin position="353"/>
        <end position="378"/>
    </location>
</feature>
<dbReference type="Pfam" id="PF00481">
    <property type="entry name" value="PP2C"/>
    <property type="match status" value="1"/>
</dbReference>
<keyword evidence="4" id="KW-0479">Metal-binding</keyword>
<evidence type="ECO:0000256" key="8">
    <source>
        <dbReference type="ARBA" id="ARBA00023211"/>
    </source>
</evidence>
<accession>A0AAV5KEL6</accession>
<evidence type="ECO:0000256" key="4">
    <source>
        <dbReference type="ARBA" id="ARBA00022723"/>
    </source>
</evidence>
<dbReference type="PROSITE" id="PS01032">
    <property type="entry name" value="PPM_1"/>
    <property type="match status" value="1"/>
</dbReference>
<keyword evidence="5 9" id="KW-0378">Hydrolase</keyword>
<evidence type="ECO:0000256" key="9">
    <source>
        <dbReference type="RuleBase" id="RU003465"/>
    </source>
</evidence>
<comment type="similarity">
    <text evidence="9">Belongs to the PP2C family.</text>
</comment>
<dbReference type="Proteomes" id="UP001054252">
    <property type="component" value="Unassembled WGS sequence"/>
</dbReference>